<dbReference type="InterPro" id="IPR009194">
    <property type="entry name" value="AdoTrfase_EutT"/>
</dbReference>
<feature type="domain" description="Cobalamin adenosyltransferase-like" evidence="4">
    <location>
        <begin position="79"/>
        <end position="243"/>
    </location>
</feature>
<keyword evidence="1 5" id="KW-0808">Transferase</keyword>
<comment type="caution">
    <text evidence="5">The sequence shown here is derived from an EMBL/GenBank/DDBJ whole genome shotgun (WGS) entry which is preliminary data.</text>
</comment>
<accession>A0A401UGX3</accession>
<evidence type="ECO:0000313" key="6">
    <source>
        <dbReference type="Proteomes" id="UP000287872"/>
    </source>
</evidence>
<evidence type="ECO:0000256" key="3">
    <source>
        <dbReference type="ARBA" id="ARBA00022840"/>
    </source>
</evidence>
<dbReference type="GO" id="GO:0006580">
    <property type="term" value="P:ethanolamine metabolic process"/>
    <property type="evidence" value="ECO:0007669"/>
    <property type="project" value="InterPro"/>
</dbReference>
<dbReference type="InterPro" id="IPR016030">
    <property type="entry name" value="CblAdoTrfase-like"/>
</dbReference>
<evidence type="ECO:0000256" key="1">
    <source>
        <dbReference type="ARBA" id="ARBA00022679"/>
    </source>
</evidence>
<dbReference type="Gene3D" id="1.20.1200.10">
    <property type="entry name" value="Cobalamin adenosyltransferase-like"/>
    <property type="match status" value="1"/>
</dbReference>
<evidence type="ECO:0000256" key="2">
    <source>
        <dbReference type="ARBA" id="ARBA00022741"/>
    </source>
</evidence>
<dbReference type="EMBL" id="BHYK01000002">
    <property type="protein sequence ID" value="GCD08811.1"/>
    <property type="molecule type" value="Genomic_DNA"/>
</dbReference>
<proteinExistence type="predicted"/>
<keyword evidence="2" id="KW-0547">Nucleotide-binding</keyword>
<dbReference type="OrthoDB" id="306726at2"/>
<keyword evidence="6" id="KW-1185">Reference proteome</keyword>
<sequence>MSLITESELRKQLKNTDIKEFEVAKGVIITPSAKQYLQDKNIKLVIVDTLGASKQDDSKSEKEDEGKTFRKYICIQGGYLEEKPEHMTQLYGNKLVPKDHRRIEFRGRLDSLESNILETQVLASKLQNEGVVKDLEQILNFVRNILRAEVLEEKLPEFSLLGMSENDLREISHNPKKYFNMDHFMPSYKMGEIVIALNSIRSNTREVEVYGFKAFKDIDGEITRNDIMKYLNRLSSCLYIMMFKFLSGKYK</sequence>
<dbReference type="GO" id="GO:0005524">
    <property type="term" value="F:ATP binding"/>
    <property type="evidence" value="ECO:0007669"/>
    <property type="project" value="UniProtKB-KW"/>
</dbReference>
<dbReference type="GO" id="GO:0008817">
    <property type="term" value="F:corrinoid adenosyltransferase activity"/>
    <property type="evidence" value="ECO:0007669"/>
    <property type="project" value="InterPro"/>
</dbReference>
<evidence type="ECO:0000259" key="4">
    <source>
        <dbReference type="Pfam" id="PF01923"/>
    </source>
</evidence>
<dbReference type="InterPro" id="IPR036451">
    <property type="entry name" value="CblAdoTrfase-like_sf"/>
</dbReference>
<dbReference type="RefSeq" id="WP_124997629.1">
    <property type="nucleotide sequence ID" value="NZ_BHYK01000002.1"/>
</dbReference>
<gene>
    <name evidence="5" type="primary">eutT_1</name>
    <name evidence="5" type="ORF">Ctaglu_04340</name>
</gene>
<organism evidence="5 6">
    <name type="scientific">Clostridium tagluense</name>
    <dbReference type="NCBI Taxonomy" id="360422"/>
    <lineage>
        <taxon>Bacteria</taxon>
        <taxon>Bacillati</taxon>
        <taxon>Bacillota</taxon>
        <taxon>Clostridia</taxon>
        <taxon>Eubacteriales</taxon>
        <taxon>Clostridiaceae</taxon>
        <taxon>Clostridium</taxon>
    </lineage>
</organism>
<reference evidence="5 6" key="1">
    <citation type="submission" date="2018-11" db="EMBL/GenBank/DDBJ databases">
        <title>Genome sequencing and assembly of Clostridium tagluense strain A121.</title>
        <authorList>
            <person name="Murakami T."/>
            <person name="Segawa T."/>
            <person name="Shcherbakova V.A."/>
            <person name="Mori H."/>
            <person name="Yoshimura Y."/>
        </authorList>
    </citation>
    <scope>NUCLEOTIDE SEQUENCE [LARGE SCALE GENOMIC DNA]</scope>
    <source>
        <strain evidence="5 6">A121</strain>
    </source>
</reference>
<dbReference type="PIRSF" id="PIRSF012294">
    <property type="entry name" value="ATR_EutT"/>
    <property type="match status" value="1"/>
</dbReference>
<dbReference type="SUPFAM" id="SSF89028">
    <property type="entry name" value="Cobalamin adenosyltransferase-like"/>
    <property type="match status" value="1"/>
</dbReference>
<keyword evidence="3" id="KW-0067">ATP-binding</keyword>
<dbReference type="AlphaFoldDB" id="A0A401UGX3"/>
<name>A0A401UGX3_9CLOT</name>
<dbReference type="Proteomes" id="UP000287872">
    <property type="component" value="Unassembled WGS sequence"/>
</dbReference>
<protein>
    <submittedName>
        <fullName evidence="5">Ethanolamine corrinoid cobalamin adenosyltransferase</fullName>
    </submittedName>
</protein>
<evidence type="ECO:0000313" key="5">
    <source>
        <dbReference type="EMBL" id="GCD08811.1"/>
    </source>
</evidence>
<dbReference type="GO" id="GO:0009236">
    <property type="term" value="P:cobalamin biosynthetic process"/>
    <property type="evidence" value="ECO:0007669"/>
    <property type="project" value="InterPro"/>
</dbReference>
<dbReference type="Pfam" id="PF01923">
    <property type="entry name" value="Cob_adeno_trans"/>
    <property type="match status" value="1"/>
</dbReference>